<sequence length="250" mass="27198">MIQHLKRKHVGVDEDEGSSAAAQAATISFISSFSRSGNVSAVAHSPAEGLCSCGSPNDADPFCLVPYLEALCPGSTSTPRTSSTQVASVTQSITDTGPEGQTWTIIHRVTSSFSLEDPLQVLAECESFMTSKLQKHVNTLTALLNSRFEEMIKQIQKVYNVERTLITKKMEKVKLLQKSHIPLTEAAEEARNTTNLPTLVGCISQVEPPPAALCSYPIRSFCPLLRLIFIIEEEFKLLDLQFVCGSPSPG</sequence>
<gene>
    <name evidence="2" type="ORF">XENOCAPTIV_004986</name>
</gene>
<feature type="compositionally biased region" description="Low complexity" evidence="1">
    <location>
        <begin position="76"/>
        <end position="94"/>
    </location>
</feature>
<proteinExistence type="predicted"/>
<comment type="caution">
    <text evidence="2">The sequence shown here is derived from an EMBL/GenBank/DDBJ whole genome shotgun (WGS) entry which is preliminary data.</text>
</comment>
<evidence type="ECO:0000256" key="1">
    <source>
        <dbReference type="SAM" id="MobiDB-lite"/>
    </source>
</evidence>
<accession>A0ABV0QYK1</accession>
<name>A0ABV0QYK1_9TELE</name>
<keyword evidence="3" id="KW-1185">Reference proteome</keyword>
<dbReference type="EMBL" id="JAHRIN010026745">
    <property type="protein sequence ID" value="MEQ2200926.1"/>
    <property type="molecule type" value="Genomic_DNA"/>
</dbReference>
<dbReference type="Proteomes" id="UP001434883">
    <property type="component" value="Unassembled WGS sequence"/>
</dbReference>
<protein>
    <submittedName>
        <fullName evidence="2">Uncharacterized protein</fullName>
    </submittedName>
</protein>
<reference evidence="2 3" key="1">
    <citation type="submission" date="2021-06" db="EMBL/GenBank/DDBJ databases">
        <authorList>
            <person name="Palmer J.M."/>
        </authorList>
    </citation>
    <scope>NUCLEOTIDE SEQUENCE [LARGE SCALE GENOMIC DNA]</scope>
    <source>
        <strain evidence="2 3">XC_2019</strain>
        <tissue evidence="2">Muscle</tissue>
    </source>
</reference>
<evidence type="ECO:0000313" key="3">
    <source>
        <dbReference type="Proteomes" id="UP001434883"/>
    </source>
</evidence>
<evidence type="ECO:0000313" key="2">
    <source>
        <dbReference type="EMBL" id="MEQ2200926.1"/>
    </source>
</evidence>
<organism evidence="2 3">
    <name type="scientific">Xenoophorus captivus</name>
    <dbReference type="NCBI Taxonomy" id="1517983"/>
    <lineage>
        <taxon>Eukaryota</taxon>
        <taxon>Metazoa</taxon>
        <taxon>Chordata</taxon>
        <taxon>Craniata</taxon>
        <taxon>Vertebrata</taxon>
        <taxon>Euteleostomi</taxon>
        <taxon>Actinopterygii</taxon>
        <taxon>Neopterygii</taxon>
        <taxon>Teleostei</taxon>
        <taxon>Neoteleostei</taxon>
        <taxon>Acanthomorphata</taxon>
        <taxon>Ovalentaria</taxon>
        <taxon>Atherinomorphae</taxon>
        <taxon>Cyprinodontiformes</taxon>
        <taxon>Goodeidae</taxon>
        <taxon>Xenoophorus</taxon>
    </lineage>
</organism>
<feature type="region of interest" description="Disordered" evidence="1">
    <location>
        <begin position="76"/>
        <end position="95"/>
    </location>
</feature>